<accession>A0A9N7V7E7</accession>
<proteinExistence type="predicted"/>
<reference evidence="1" key="1">
    <citation type="submission" date="2020-03" db="EMBL/GenBank/DDBJ databases">
        <authorList>
            <person name="Weist P."/>
        </authorList>
    </citation>
    <scope>NUCLEOTIDE SEQUENCE</scope>
</reference>
<dbReference type="Proteomes" id="UP001153269">
    <property type="component" value="Unassembled WGS sequence"/>
</dbReference>
<dbReference type="AlphaFoldDB" id="A0A9N7V7E7"/>
<keyword evidence="2" id="KW-1185">Reference proteome</keyword>
<protein>
    <submittedName>
        <fullName evidence="1">Uncharacterized protein</fullName>
    </submittedName>
</protein>
<name>A0A9N7V7E7_PLEPL</name>
<sequence length="169" mass="18041">MGHRLRSVQLVVGVHCSHAVRLHPSLHSVSQNEEVERRRRGCVHHGALGGSVEALTALRGDFHFLYRVCQAAGVGGGLEWAGDRTPRDEPLLCGTPIAPGCQAGGVGESAVYLVLQTPLFPGSWPSDKLIRAAHCCLPTLADLCALGVIASEFDGPVSLKQMMSRCVLR</sequence>
<evidence type="ECO:0000313" key="1">
    <source>
        <dbReference type="EMBL" id="CAB1443453.1"/>
    </source>
</evidence>
<evidence type="ECO:0000313" key="2">
    <source>
        <dbReference type="Proteomes" id="UP001153269"/>
    </source>
</evidence>
<comment type="caution">
    <text evidence="1">The sequence shown here is derived from an EMBL/GenBank/DDBJ whole genome shotgun (WGS) entry which is preliminary data.</text>
</comment>
<gene>
    <name evidence="1" type="ORF">PLEPLA_LOCUS31169</name>
</gene>
<organism evidence="1 2">
    <name type="scientific">Pleuronectes platessa</name>
    <name type="common">European plaice</name>
    <dbReference type="NCBI Taxonomy" id="8262"/>
    <lineage>
        <taxon>Eukaryota</taxon>
        <taxon>Metazoa</taxon>
        <taxon>Chordata</taxon>
        <taxon>Craniata</taxon>
        <taxon>Vertebrata</taxon>
        <taxon>Euteleostomi</taxon>
        <taxon>Actinopterygii</taxon>
        <taxon>Neopterygii</taxon>
        <taxon>Teleostei</taxon>
        <taxon>Neoteleostei</taxon>
        <taxon>Acanthomorphata</taxon>
        <taxon>Carangaria</taxon>
        <taxon>Pleuronectiformes</taxon>
        <taxon>Pleuronectoidei</taxon>
        <taxon>Pleuronectidae</taxon>
        <taxon>Pleuronectes</taxon>
    </lineage>
</organism>
<dbReference type="EMBL" id="CADEAL010003112">
    <property type="protein sequence ID" value="CAB1443453.1"/>
    <property type="molecule type" value="Genomic_DNA"/>
</dbReference>